<evidence type="ECO:0000313" key="5">
    <source>
        <dbReference type="Proteomes" id="UP000241085"/>
    </source>
</evidence>
<dbReference type="SMART" id="SM01012">
    <property type="entry name" value="ANTAR"/>
    <property type="match status" value="1"/>
</dbReference>
<feature type="domain" description="ANTAR" evidence="3">
    <location>
        <begin position="170"/>
        <end position="231"/>
    </location>
</feature>
<keyword evidence="2" id="KW-0804">Transcription</keyword>
<reference evidence="4 5" key="1">
    <citation type="submission" date="2018-03" db="EMBL/GenBank/DDBJ databases">
        <title>Bacteriophage NCPPB3778 and a type I-E CRISPR drive the evolution of the US Biological Select Agent, Rathayibacter toxicus.</title>
        <authorList>
            <person name="Davis E.W.II."/>
            <person name="Tabima J.F."/>
            <person name="Weisberg A.J."/>
            <person name="Dantas Lopes L."/>
            <person name="Wiseman M.S."/>
            <person name="Wiseman M.S."/>
            <person name="Pupko T."/>
            <person name="Belcher M.S."/>
            <person name="Sechler A.J."/>
            <person name="Tancos M.A."/>
            <person name="Schroeder B.K."/>
            <person name="Murray T.D."/>
            <person name="Luster D.G."/>
            <person name="Schneider W.L."/>
            <person name="Rogers E."/>
            <person name="Andreote F.D."/>
            <person name="Grunwald N.J."/>
            <person name="Putnam M.L."/>
            <person name="Chang J.H."/>
        </authorList>
    </citation>
    <scope>NUCLEOTIDE SEQUENCE [LARGE SCALE GENOMIC DNA]</scope>
    <source>
        <strain evidence="4 5">DSM 15933</strain>
    </source>
</reference>
<dbReference type="Proteomes" id="UP000241085">
    <property type="component" value="Unassembled WGS sequence"/>
</dbReference>
<dbReference type="InterPro" id="IPR012074">
    <property type="entry name" value="GAF_ANTAR"/>
</dbReference>
<evidence type="ECO:0000313" key="4">
    <source>
        <dbReference type="EMBL" id="PTL73148.1"/>
    </source>
</evidence>
<dbReference type="InterPro" id="IPR005561">
    <property type="entry name" value="ANTAR"/>
</dbReference>
<proteinExistence type="predicted"/>
<keyword evidence="1" id="KW-0805">Transcription regulation</keyword>
<name>A0A2T4UUD1_9MICO</name>
<keyword evidence="5" id="KW-1185">Reference proteome</keyword>
<dbReference type="InterPro" id="IPR003018">
    <property type="entry name" value="GAF"/>
</dbReference>
<evidence type="ECO:0000259" key="3">
    <source>
        <dbReference type="PROSITE" id="PS50921"/>
    </source>
</evidence>
<dbReference type="Gene3D" id="1.10.10.10">
    <property type="entry name" value="Winged helix-like DNA-binding domain superfamily/Winged helix DNA-binding domain"/>
    <property type="match status" value="1"/>
</dbReference>
<dbReference type="AlphaFoldDB" id="A0A2T4UUD1"/>
<dbReference type="InterPro" id="IPR029016">
    <property type="entry name" value="GAF-like_dom_sf"/>
</dbReference>
<dbReference type="Pfam" id="PF13185">
    <property type="entry name" value="GAF_2"/>
    <property type="match status" value="1"/>
</dbReference>
<comment type="caution">
    <text evidence="4">The sequence shown here is derived from an EMBL/GenBank/DDBJ whole genome shotgun (WGS) entry which is preliminary data.</text>
</comment>
<dbReference type="InterPro" id="IPR036388">
    <property type="entry name" value="WH-like_DNA-bd_sf"/>
</dbReference>
<dbReference type="PIRSF" id="PIRSF036625">
    <property type="entry name" value="GAF_ANTAR"/>
    <property type="match status" value="1"/>
</dbReference>
<dbReference type="RefSeq" id="WP_107574672.1">
    <property type="nucleotide sequence ID" value="NZ_PZPL01000001.1"/>
</dbReference>
<evidence type="ECO:0000256" key="2">
    <source>
        <dbReference type="ARBA" id="ARBA00023163"/>
    </source>
</evidence>
<protein>
    <submittedName>
        <fullName evidence="4">Transcriptional regulator</fullName>
    </submittedName>
</protein>
<sequence>MAASERDQMLLSTLTTVADTLVDDFDAVDFLDDLVIRCAALFDAVDVGIVLADEHGELVVMASTSERMHLIEVLQLSGDNGPCIESFRTGVVVTAGSLTAIGTRWPFFADAARDSGYQSVHAVPLRLRGETIGSLNLFRDTIGELGDADILAAQAIADVATIGLVHERIVREASLARDQLQRALDVRIVIEQAKGIIAHSRNVDMSAAWDLLRHHARSREARVSDIARDVVDGLVVV</sequence>
<dbReference type="SMART" id="SM00065">
    <property type="entry name" value="GAF"/>
    <property type="match status" value="1"/>
</dbReference>
<dbReference type="SUPFAM" id="SSF55781">
    <property type="entry name" value="GAF domain-like"/>
    <property type="match status" value="1"/>
</dbReference>
<dbReference type="EMBL" id="PZPL01000001">
    <property type="protein sequence ID" value="PTL73148.1"/>
    <property type="molecule type" value="Genomic_DNA"/>
</dbReference>
<dbReference type="GO" id="GO:0003723">
    <property type="term" value="F:RNA binding"/>
    <property type="evidence" value="ECO:0007669"/>
    <property type="project" value="InterPro"/>
</dbReference>
<evidence type="ECO:0000256" key="1">
    <source>
        <dbReference type="ARBA" id="ARBA00023015"/>
    </source>
</evidence>
<dbReference type="Gene3D" id="3.30.450.40">
    <property type="match status" value="1"/>
</dbReference>
<organism evidence="4 5">
    <name type="scientific">Rathayibacter caricis DSM 15933</name>
    <dbReference type="NCBI Taxonomy" id="1328867"/>
    <lineage>
        <taxon>Bacteria</taxon>
        <taxon>Bacillati</taxon>
        <taxon>Actinomycetota</taxon>
        <taxon>Actinomycetes</taxon>
        <taxon>Micrococcales</taxon>
        <taxon>Microbacteriaceae</taxon>
        <taxon>Rathayibacter</taxon>
    </lineage>
</organism>
<gene>
    <name evidence="4" type="ORF">C1I63_09985</name>
</gene>
<accession>A0A2T4UUD1</accession>
<dbReference type="PROSITE" id="PS50921">
    <property type="entry name" value="ANTAR"/>
    <property type="match status" value="1"/>
</dbReference>
<dbReference type="Pfam" id="PF03861">
    <property type="entry name" value="ANTAR"/>
    <property type="match status" value="1"/>
</dbReference>